<dbReference type="SUPFAM" id="SSF46689">
    <property type="entry name" value="Homeodomain-like"/>
    <property type="match status" value="1"/>
</dbReference>
<gene>
    <name evidence="6" type="ORF">METH_19085</name>
</gene>
<sequence length="197" mass="21711">MTRAPQKRRLETRAKLLEVAAAIVQEQGYSGLRVEDVVARAGVAKGTLFSHFKDKDGLLAVLIGDEVMRLLDGMEAAGAPQDTAELTARLAPHLNYVGQDRVIFDLLLRYSGTTAAEPDEVVTAGFIRQVALLTRWIQVLQAAGRIRCDQPPELLSEGIQAFLNHVLGVWFCMEHDDETPPAKALTPYLQAWLQPIP</sequence>
<keyword evidence="7" id="KW-1185">Reference proteome</keyword>
<dbReference type="InterPro" id="IPR036271">
    <property type="entry name" value="Tet_transcr_reg_TetR-rel_C_sf"/>
</dbReference>
<dbReference type="HOGENOM" id="CLU_069356_12_2_5"/>
<dbReference type="PROSITE" id="PS50977">
    <property type="entry name" value="HTH_TETR_2"/>
    <property type="match status" value="1"/>
</dbReference>
<keyword evidence="3" id="KW-0804">Transcription</keyword>
<dbReference type="PRINTS" id="PR00455">
    <property type="entry name" value="HTHTETR"/>
</dbReference>
<dbReference type="GO" id="GO:0003700">
    <property type="term" value="F:DNA-binding transcription factor activity"/>
    <property type="evidence" value="ECO:0007669"/>
    <property type="project" value="TreeGrafter"/>
</dbReference>
<evidence type="ECO:0000256" key="2">
    <source>
        <dbReference type="ARBA" id="ARBA00023125"/>
    </source>
</evidence>
<dbReference type="PANTHER" id="PTHR30055:SF234">
    <property type="entry name" value="HTH-TYPE TRANSCRIPTIONAL REGULATOR BETI"/>
    <property type="match status" value="1"/>
</dbReference>
<protein>
    <submittedName>
        <fullName evidence="6">TetR family transcriptional regulator</fullName>
    </submittedName>
</protein>
<dbReference type="InterPro" id="IPR009057">
    <property type="entry name" value="Homeodomain-like_sf"/>
</dbReference>
<evidence type="ECO:0000256" key="1">
    <source>
        <dbReference type="ARBA" id="ARBA00023015"/>
    </source>
</evidence>
<keyword evidence="2 4" id="KW-0238">DNA-binding</keyword>
<evidence type="ECO:0000259" key="5">
    <source>
        <dbReference type="PROSITE" id="PS50977"/>
    </source>
</evidence>
<feature type="domain" description="HTH tetR-type" evidence="5">
    <location>
        <begin position="10"/>
        <end position="70"/>
    </location>
</feature>
<keyword evidence="1" id="KW-0805">Transcription regulation</keyword>
<proteinExistence type="predicted"/>
<dbReference type="Pfam" id="PF00440">
    <property type="entry name" value="TetR_N"/>
    <property type="match status" value="1"/>
</dbReference>
<dbReference type="SUPFAM" id="SSF48498">
    <property type="entry name" value="Tetracyclin repressor-like, C-terminal domain"/>
    <property type="match status" value="1"/>
</dbReference>
<accession>V9VYJ6</accession>
<dbReference type="PATRIC" id="fig|999552.6.peg.3781"/>
<dbReference type="AlphaFoldDB" id="V9VYJ6"/>
<dbReference type="InterPro" id="IPR050109">
    <property type="entry name" value="HTH-type_TetR-like_transc_reg"/>
</dbReference>
<name>V9VYJ6_9RHOB</name>
<feature type="DNA-binding region" description="H-T-H motif" evidence="4">
    <location>
        <begin position="33"/>
        <end position="52"/>
    </location>
</feature>
<dbReference type="PANTHER" id="PTHR30055">
    <property type="entry name" value="HTH-TYPE TRANSCRIPTIONAL REGULATOR RUTR"/>
    <property type="match status" value="1"/>
</dbReference>
<evidence type="ECO:0000256" key="3">
    <source>
        <dbReference type="ARBA" id="ARBA00023163"/>
    </source>
</evidence>
<dbReference type="EMBL" id="CP006773">
    <property type="protein sequence ID" value="AHD02445.1"/>
    <property type="molecule type" value="Genomic_DNA"/>
</dbReference>
<evidence type="ECO:0000313" key="7">
    <source>
        <dbReference type="Proteomes" id="UP000018780"/>
    </source>
</evidence>
<dbReference type="Proteomes" id="UP000018780">
    <property type="component" value="Chromosome"/>
</dbReference>
<dbReference type="RefSeq" id="WP_024091948.1">
    <property type="nucleotide sequence ID" value="NC_023135.1"/>
</dbReference>
<evidence type="ECO:0000256" key="4">
    <source>
        <dbReference type="PROSITE-ProRule" id="PRU00335"/>
    </source>
</evidence>
<organism evidence="6 7">
    <name type="scientific">Leisingera methylohalidivorans DSM 14336</name>
    <dbReference type="NCBI Taxonomy" id="999552"/>
    <lineage>
        <taxon>Bacteria</taxon>
        <taxon>Pseudomonadati</taxon>
        <taxon>Pseudomonadota</taxon>
        <taxon>Alphaproteobacteria</taxon>
        <taxon>Rhodobacterales</taxon>
        <taxon>Roseobacteraceae</taxon>
        <taxon>Leisingera</taxon>
    </lineage>
</organism>
<dbReference type="OrthoDB" id="9811084at2"/>
<reference evidence="6 7" key="1">
    <citation type="submission" date="2013-09" db="EMBL/GenBank/DDBJ databases">
        <authorList>
            <consortium name="DOE Joint Genome Institute"/>
            <person name="Klenk H.-P."/>
            <person name="Huntemann M."/>
            <person name="Han J."/>
            <person name="Chen A."/>
            <person name="Kyrpides N."/>
            <person name="Mavromatis K."/>
            <person name="Markowitz V."/>
            <person name="Palaniappan K."/>
            <person name="Ivanova N."/>
            <person name="Schaumberg A."/>
            <person name="Pati A."/>
            <person name="Liolios K."/>
            <person name="Nordberg H.P."/>
            <person name="Cantor M.N."/>
            <person name="Hua S.X."/>
            <person name="Woyke T."/>
        </authorList>
    </citation>
    <scope>NUCLEOTIDE SEQUENCE [LARGE SCALE GENOMIC DNA]</scope>
    <source>
        <strain evidence="6 7">DSM 14336</strain>
    </source>
</reference>
<dbReference type="STRING" id="999552.METH_19085"/>
<dbReference type="InterPro" id="IPR001647">
    <property type="entry name" value="HTH_TetR"/>
</dbReference>
<dbReference type="Gene3D" id="1.10.357.10">
    <property type="entry name" value="Tetracycline Repressor, domain 2"/>
    <property type="match status" value="1"/>
</dbReference>
<dbReference type="KEGG" id="lmd:METH_19085"/>
<evidence type="ECO:0000313" key="6">
    <source>
        <dbReference type="EMBL" id="AHD02445.1"/>
    </source>
</evidence>
<dbReference type="GO" id="GO:0000976">
    <property type="term" value="F:transcription cis-regulatory region binding"/>
    <property type="evidence" value="ECO:0007669"/>
    <property type="project" value="TreeGrafter"/>
</dbReference>